<evidence type="ECO:0000256" key="14">
    <source>
        <dbReference type="SAM" id="Phobius"/>
    </source>
</evidence>
<keyword evidence="8 14" id="KW-0812">Transmembrane</keyword>
<comment type="subcellular location">
    <subcellularLocation>
        <location evidence="3">Endomembrane system</location>
        <topology evidence="3">Multi-pass membrane protein</topology>
    </subcellularLocation>
</comment>
<evidence type="ECO:0000256" key="9">
    <source>
        <dbReference type="ARBA" id="ARBA00022723"/>
    </source>
</evidence>
<gene>
    <name evidence="15" type="ORF">PHET_09932</name>
</gene>
<keyword evidence="13" id="KW-0464">Manganese</keyword>
<evidence type="ECO:0000256" key="3">
    <source>
        <dbReference type="ARBA" id="ARBA00004127"/>
    </source>
</evidence>
<sequence>MNTQFEKVKKTEEKQNCLVNANLSVVQHSDNKRMKMRAKNERSSAQSYHQHTRNLVQNEYLLRTVLMYIFVYVFLLFILHYIFVISKTHSNSWIILDAEADDGHTITVDDFRETYYWIRQNTPEDARIFAWWHYGYHLNAMGKRTTFVDNHTWNSIHIALVAHAFLSNETRAYQLLSKMEADYVLIVSGCMASYPLDDVSNMQWMAQIAEEAFLKEITARNYLNGNGMISVGHEAKRSVLDSLIYKLSYFRYHEVNLGPHIPTGFDNTRSEQIGHKYTKDSLEHFEEAYTSQNWLLRLYRVLTPNNQISVYPRRRSLRKFDRRTPTVKL</sequence>
<keyword evidence="6" id="KW-0328">Glycosyltransferase</keyword>
<dbReference type="UniPathway" id="UPA00378"/>
<comment type="caution">
    <text evidence="15">The sequence shown here is derived from an EMBL/GenBank/DDBJ whole genome shotgun (WGS) entry which is preliminary data.</text>
</comment>
<dbReference type="PANTHER" id="PTHR13872:SF1">
    <property type="entry name" value="DOLICHYL-DIPHOSPHOOLIGOSACCHARIDE--PROTEIN GLYCOSYLTRANSFERASE SUBUNIT STT3B"/>
    <property type="match status" value="1"/>
</dbReference>
<comment type="cofactor">
    <cofactor evidence="1">
        <name>Mn(2+)</name>
        <dbReference type="ChEBI" id="CHEBI:29035"/>
    </cofactor>
</comment>
<keyword evidence="11 14" id="KW-1133">Transmembrane helix</keyword>
<reference evidence="15" key="1">
    <citation type="submission" date="2019-05" db="EMBL/GenBank/DDBJ databases">
        <title>Annotation for the trematode Paragonimus heterotremus.</title>
        <authorList>
            <person name="Choi Y.-J."/>
        </authorList>
    </citation>
    <scope>NUCLEOTIDE SEQUENCE</scope>
    <source>
        <strain evidence="15">LC</strain>
    </source>
</reference>
<evidence type="ECO:0000256" key="6">
    <source>
        <dbReference type="ARBA" id="ARBA00022676"/>
    </source>
</evidence>
<dbReference type="EMBL" id="LUCH01017598">
    <property type="protein sequence ID" value="KAF5394859.1"/>
    <property type="molecule type" value="Genomic_DNA"/>
</dbReference>
<dbReference type="GO" id="GO:0046872">
    <property type="term" value="F:metal ion binding"/>
    <property type="evidence" value="ECO:0007669"/>
    <property type="project" value="UniProtKB-KW"/>
</dbReference>
<dbReference type="GO" id="GO:0016020">
    <property type="term" value="C:membrane"/>
    <property type="evidence" value="ECO:0007669"/>
    <property type="project" value="InterPro"/>
</dbReference>
<name>A0A8J4T0Q7_9TREM</name>
<keyword evidence="10" id="KW-0460">Magnesium</keyword>
<evidence type="ECO:0000256" key="12">
    <source>
        <dbReference type="ARBA" id="ARBA00023136"/>
    </source>
</evidence>
<organism evidence="15 16">
    <name type="scientific">Paragonimus heterotremus</name>
    <dbReference type="NCBI Taxonomy" id="100268"/>
    <lineage>
        <taxon>Eukaryota</taxon>
        <taxon>Metazoa</taxon>
        <taxon>Spiralia</taxon>
        <taxon>Lophotrochozoa</taxon>
        <taxon>Platyhelminthes</taxon>
        <taxon>Trematoda</taxon>
        <taxon>Digenea</taxon>
        <taxon>Plagiorchiida</taxon>
        <taxon>Troglotremata</taxon>
        <taxon>Troglotrematidae</taxon>
        <taxon>Paragonimus</taxon>
    </lineage>
</organism>
<protein>
    <submittedName>
        <fullName evidence="15">Oligosaccharyl transferase stt3 protein</fullName>
    </submittedName>
</protein>
<keyword evidence="16" id="KW-1185">Reference proteome</keyword>
<dbReference type="OrthoDB" id="10261066at2759"/>
<evidence type="ECO:0000256" key="13">
    <source>
        <dbReference type="ARBA" id="ARBA00023211"/>
    </source>
</evidence>
<evidence type="ECO:0000256" key="10">
    <source>
        <dbReference type="ARBA" id="ARBA00022842"/>
    </source>
</evidence>
<keyword evidence="9" id="KW-0479">Metal-binding</keyword>
<dbReference type="GO" id="GO:0004576">
    <property type="term" value="F:oligosaccharyl transferase activity"/>
    <property type="evidence" value="ECO:0007669"/>
    <property type="project" value="InterPro"/>
</dbReference>
<dbReference type="InterPro" id="IPR003674">
    <property type="entry name" value="Oligo_trans_STT3"/>
</dbReference>
<evidence type="ECO:0000256" key="2">
    <source>
        <dbReference type="ARBA" id="ARBA00001946"/>
    </source>
</evidence>
<dbReference type="PANTHER" id="PTHR13872">
    <property type="entry name" value="DOLICHYL-DIPHOSPHOOLIGOSACCHARIDE--PROTEIN GLYCOSYLTRANSFERASE SUBUNIT"/>
    <property type="match status" value="1"/>
</dbReference>
<evidence type="ECO:0000313" key="15">
    <source>
        <dbReference type="EMBL" id="KAF5394859.1"/>
    </source>
</evidence>
<evidence type="ECO:0000313" key="16">
    <source>
        <dbReference type="Proteomes" id="UP000748531"/>
    </source>
</evidence>
<evidence type="ECO:0000256" key="1">
    <source>
        <dbReference type="ARBA" id="ARBA00001936"/>
    </source>
</evidence>
<keyword evidence="12 14" id="KW-0472">Membrane</keyword>
<evidence type="ECO:0000256" key="8">
    <source>
        <dbReference type="ARBA" id="ARBA00022692"/>
    </source>
</evidence>
<feature type="transmembrane region" description="Helical" evidence="14">
    <location>
        <begin position="60"/>
        <end position="83"/>
    </location>
</feature>
<keyword evidence="7 15" id="KW-0808">Transferase</keyword>
<dbReference type="GO" id="GO:0012505">
    <property type="term" value="C:endomembrane system"/>
    <property type="evidence" value="ECO:0007669"/>
    <property type="project" value="UniProtKB-SubCell"/>
</dbReference>
<evidence type="ECO:0000256" key="4">
    <source>
        <dbReference type="ARBA" id="ARBA00004922"/>
    </source>
</evidence>
<dbReference type="Proteomes" id="UP000748531">
    <property type="component" value="Unassembled WGS sequence"/>
</dbReference>
<evidence type="ECO:0000256" key="11">
    <source>
        <dbReference type="ARBA" id="ARBA00022989"/>
    </source>
</evidence>
<dbReference type="Gene3D" id="3.40.50.12610">
    <property type="match status" value="1"/>
</dbReference>
<comment type="cofactor">
    <cofactor evidence="2">
        <name>Mg(2+)</name>
        <dbReference type="ChEBI" id="CHEBI:18420"/>
    </cofactor>
</comment>
<comment type="similarity">
    <text evidence="5">Belongs to the STT3 family.</text>
</comment>
<accession>A0A8J4T0Q7</accession>
<evidence type="ECO:0000256" key="5">
    <source>
        <dbReference type="ARBA" id="ARBA00010810"/>
    </source>
</evidence>
<proteinExistence type="inferred from homology"/>
<comment type="pathway">
    <text evidence="4">Protein modification; protein glycosylation.</text>
</comment>
<evidence type="ECO:0000256" key="7">
    <source>
        <dbReference type="ARBA" id="ARBA00022679"/>
    </source>
</evidence>
<dbReference type="AlphaFoldDB" id="A0A8J4T0Q7"/>